<dbReference type="GO" id="GO:0005737">
    <property type="term" value="C:cytoplasm"/>
    <property type="evidence" value="ECO:0007669"/>
    <property type="project" value="TreeGrafter"/>
</dbReference>
<evidence type="ECO:0000259" key="4">
    <source>
        <dbReference type="Pfam" id="PF00884"/>
    </source>
</evidence>
<sequence>MKNKKPNIIYILNDHQVNYGHGSQGVRIKRPVFDKFASEGVRFERAYSVCPLCGPARRSMLTGLYPHNHGELINDADHPFDTEVYLDTLYEEGYDNYYFGKWHAGPGTALEHHCEGFNYPSYNNPYNKPEYKEYLRRKKLPEPRILIEHNFSSFVPYEELEEGKEYQQDRSWCNEHASGIMLTPPETHEAFFLADMACEKLRELKEKENGKPFHLRIDFWGPHQPYFPCKEYADMYSPSDIPEYPSFREDVYHNNKPEVYQSENNRGISSDDKIIFPNPLPWSVWQEVIARAYAQITMMDAAAGKILDAIKEHGFEENTIVIWTTDHGDALACHGGHFDKRSYMPEEMLRVPMAVRFPGKMPEGLVSNALVSNLDVAPTMLDAAGSAFKKDVDGNSLLKIREGNDVNFRDYFVCETHGHLEKHLGRAVITQRYKYIYNDSQIEELYDLCLDPYEMNNLYKDKAMSDILQKMRHLLKQWAQNTGDTVLLSSISGKTE</sequence>
<dbReference type="PROSITE" id="PS00523">
    <property type="entry name" value="SULFATASE_1"/>
    <property type="match status" value="1"/>
</dbReference>
<dbReference type="InterPro" id="IPR000917">
    <property type="entry name" value="Sulfatase_N"/>
</dbReference>
<dbReference type="RefSeq" id="WP_025490349.1">
    <property type="nucleotide sequence ID" value="NZ_CANNOQ010000013.1"/>
</dbReference>
<proteinExistence type="inferred from homology"/>
<keyword evidence="2" id="KW-0479">Metal-binding</keyword>
<dbReference type="PANTHER" id="PTHR45953:SF1">
    <property type="entry name" value="IDURONATE 2-SULFATASE"/>
    <property type="match status" value="1"/>
</dbReference>
<keyword evidence="3" id="KW-0378">Hydrolase</keyword>
<dbReference type="InterPro" id="IPR017850">
    <property type="entry name" value="Alkaline_phosphatase_core_sf"/>
</dbReference>
<comment type="caution">
    <text evidence="5">The sequence shown here is derived from an EMBL/GenBank/DDBJ whole genome shotgun (WGS) entry which is preliminary data.</text>
</comment>
<dbReference type="SUPFAM" id="SSF53649">
    <property type="entry name" value="Alkaline phosphatase-like"/>
    <property type="match status" value="1"/>
</dbReference>
<evidence type="ECO:0000256" key="3">
    <source>
        <dbReference type="ARBA" id="ARBA00022801"/>
    </source>
</evidence>
<dbReference type="Pfam" id="PF00884">
    <property type="entry name" value="Sulfatase"/>
    <property type="match status" value="1"/>
</dbReference>
<dbReference type="GO" id="GO:0008484">
    <property type="term" value="F:sulfuric ester hydrolase activity"/>
    <property type="evidence" value="ECO:0007669"/>
    <property type="project" value="TreeGrafter"/>
</dbReference>
<dbReference type="Proteomes" id="UP000260812">
    <property type="component" value="Unassembled WGS sequence"/>
</dbReference>
<accession>A0A3E3I2G5</accession>
<dbReference type="InterPro" id="IPR024607">
    <property type="entry name" value="Sulfatase_CS"/>
</dbReference>
<evidence type="ECO:0000313" key="8">
    <source>
        <dbReference type="Proteomes" id="UP000261166"/>
    </source>
</evidence>
<dbReference type="OrthoDB" id="279611at2"/>
<evidence type="ECO:0000256" key="1">
    <source>
        <dbReference type="ARBA" id="ARBA00008779"/>
    </source>
</evidence>
<dbReference type="GO" id="GO:0046872">
    <property type="term" value="F:metal ion binding"/>
    <property type="evidence" value="ECO:0007669"/>
    <property type="project" value="UniProtKB-KW"/>
</dbReference>
<reference evidence="5 8" key="1">
    <citation type="submission" date="2018-08" db="EMBL/GenBank/DDBJ databases">
        <title>A genome reference for cultivated species of the human gut microbiota.</title>
        <authorList>
            <person name="Zou Y."/>
            <person name="Xue W."/>
            <person name="Luo G."/>
        </authorList>
    </citation>
    <scope>NUCLEOTIDE SEQUENCE [LARGE SCALE GENOMIC DNA]</scope>
    <source>
        <strain evidence="6 8">AF26-4BH</strain>
        <strain evidence="5">TF05-5AC</strain>
    </source>
</reference>
<name>A0A3E3I2G5_9FIRM</name>
<evidence type="ECO:0000313" key="7">
    <source>
        <dbReference type="Proteomes" id="UP000260812"/>
    </source>
</evidence>
<dbReference type="Gene3D" id="3.40.720.10">
    <property type="entry name" value="Alkaline Phosphatase, subunit A"/>
    <property type="match status" value="1"/>
</dbReference>
<feature type="domain" description="Sulfatase N-terminal" evidence="4">
    <location>
        <begin position="6"/>
        <end position="385"/>
    </location>
</feature>
<evidence type="ECO:0000313" key="6">
    <source>
        <dbReference type="EMBL" id="RGE68655.1"/>
    </source>
</evidence>
<protein>
    <submittedName>
        <fullName evidence="5">DUF4976 domain-containing protein</fullName>
    </submittedName>
</protein>
<dbReference type="AlphaFoldDB" id="A0A3E3I2G5"/>
<organism evidence="5 7">
    <name type="scientific">Eisenbergiella massiliensis</name>
    <dbReference type="NCBI Taxonomy" id="1720294"/>
    <lineage>
        <taxon>Bacteria</taxon>
        <taxon>Bacillati</taxon>
        <taxon>Bacillota</taxon>
        <taxon>Clostridia</taxon>
        <taxon>Lachnospirales</taxon>
        <taxon>Lachnospiraceae</taxon>
        <taxon>Eisenbergiella</taxon>
    </lineage>
</organism>
<dbReference type="CDD" id="cd16033">
    <property type="entry name" value="sulfatase_like"/>
    <property type="match status" value="1"/>
</dbReference>
<dbReference type="EMBL" id="QVLU01000019">
    <property type="protein sequence ID" value="RGE68655.1"/>
    <property type="molecule type" value="Genomic_DNA"/>
</dbReference>
<evidence type="ECO:0000313" key="5">
    <source>
        <dbReference type="EMBL" id="RGE58779.1"/>
    </source>
</evidence>
<dbReference type="Proteomes" id="UP000261166">
    <property type="component" value="Unassembled WGS sequence"/>
</dbReference>
<dbReference type="GeneID" id="97988192"/>
<evidence type="ECO:0000256" key="2">
    <source>
        <dbReference type="ARBA" id="ARBA00022723"/>
    </source>
</evidence>
<dbReference type="EMBL" id="QVLV01000010">
    <property type="protein sequence ID" value="RGE58779.1"/>
    <property type="molecule type" value="Genomic_DNA"/>
</dbReference>
<keyword evidence="7" id="KW-1185">Reference proteome</keyword>
<comment type="similarity">
    <text evidence="1">Belongs to the sulfatase family.</text>
</comment>
<gene>
    <name evidence="6" type="ORF">DWY69_19550</name>
    <name evidence="5" type="ORF">DXC51_15295</name>
</gene>
<dbReference type="PANTHER" id="PTHR45953">
    <property type="entry name" value="IDURONATE 2-SULFATASE"/>
    <property type="match status" value="1"/>
</dbReference>